<comment type="caution">
    <text evidence="1">The sequence shown here is derived from an EMBL/GenBank/DDBJ whole genome shotgun (WGS) entry which is preliminary data.</text>
</comment>
<dbReference type="EMBL" id="QJKF01000012">
    <property type="protein sequence ID" value="PXX59268.1"/>
    <property type="molecule type" value="Genomic_DNA"/>
</dbReference>
<protein>
    <submittedName>
        <fullName evidence="1">Deazaflavin-dependent oxidoreductase (Nitroreductase family)</fullName>
    </submittedName>
</protein>
<dbReference type="GO" id="GO:0016491">
    <property type="term" value="F:oxidoreductase activity"/>
    <property type="evidence" value="ECO:0007669"/>
    <property type="project" value="InterPro"/>
</dbReference>
<name>A0A318JYU7_9NOCA</name>
<keyword evidence="2" id="KW-1185">Reference proteome</keyword>
<sequence length="130" mass="14623">MVLPRALANFNRYATNPAAGLFAGRVPGFAILRHKGRKSGREYRTPVSVFRRDGVYRIALTYGRDVDWLKNISAAGVFTLRTRGGEIELTDPVVRHDPSARWAPAPIRLWLKALSAEYYVEARPNSPLRS</sequence>
<gene>
    <name evidence="1" type="ORF">DFR70_112185</name>
</gene>
<accession>A0A318JYU7</accession>
<evidence type="ECO:0000313" key="2">
    <source>
        <dbReference type="Proteomes" id="UP000247569"/>
    </source>
</evidence>
<organism evidence="1 2">
    <name type="scientific">Nocardia tenerifensis</name>
    <dbReference type="NCBI Taxonomy" id="228006"/>
    <lineage>
        <taxon>Bacteria</taxon>
        <taxon>Bacillati</taxon>
        <taxon>Actinomycetota</taxon>
        <taxon>Actinomycetes</taxon>
        <taxon>Mycobacteriales</taxon>
        <taxon>Nocardiaceae</taxon>
        <taxon>Nocardia</taxon>
    </lineage>
</organism>
<dbReference type="InterPro" id="IPR004378">
    <property type="entry name" value="F420H2_quin_Rdtase"/>
</dbReference>
<dbReference type="Proteomes" id="UP000247569">
    <property type="component" value="Unassembled WGS sequence"/>
</dbReference>
<evidence type="ECO:0000313" key="1">
    <source>
        <dbReference type="EMBL" id="PXX59268.1"/>
    </source>
</evidence>
<reference evidence="1 2" key="1">
    <citation type="submission" date="2018-05" db="EMBL/GenBank/DDBJ databases">
        <title>Genomic Encyclopedia of Type Strains, Phase IV (KMG-IV): sequencing the most valuable type-strain genomes for metagenomic binning, comparative biology and taxonomic classification.</title>
        <authorList>
            <person name="Goeker M."/>
        </authorList>
    </citation>
    <scope>NUCLEOTIDE SEQUENCE [LARGE SCALE GENOMIC DNA]</scope>
    <source>
        <strain evidence="1 2">DSM 44704</strain>
    </source>
</reference>
<dbReference type="OrthoDB" id="3778270at2"/>
<dbReference type="NCBIfam" id="TIGR00026">
    <property type="entry name" value="hi_GC_TIGR00026"/>
    <property type="match status" value="1"/>
</dbReference>
<dbReference type="InterPro" id="IPR012349">
    <property type="entry name" value="Split_barrel_FMN-bd"/>
</dbReference>
<dbReference type="Gene3D" id="2.30.110.10">
    <property type="entry name" value="Electron Transport, Fmn-binding Protein, Chain A"/>
    <property type="match status" value="1"/>
</dbReference>
<dbReference type="AlphaFoldDB" id="A0A318JYU7"/>
<dbReference type="RefSeq" id="WP_040740919.1">
    <property type="nucleotide sequence ID" value="NZ_QJKF01000012.1"/>
</dbReference>
<dbReference type="Pfam" id="PF04075">
    <property type="entry name" value="F420H2_quin_red"/>
    <property type="match status" value="1"/>
</dbReference>
<proteinExistence type="predicted"/>